<dbReference type="InterPro" id="IPR009057">
    <property type="entry name" value="Homeodomain-like_sf"/>
</dbReference>
<feature type="compositionally biased region" description="Basic and acidic residues" evidence="4">
    <location>
        <begin position="115"/>
        <end position="124"/>
    </location>
</feature>
<evidence type="ECO:0000259" key="5">
    <source>
        <dbReference type="PROSITE" id="PS01124"/>
    </source>
</evidence>
<dbReference type="GO" id="GO:0005829">
    <property type="term" value="C:cytosol"/>
    <property type="evidence" value="ECO:0007669"/>
    <property type="project" value="TreeGrafter"/>
</dbReference>
<dbReference type="PROSITE" id="PS00041">
    <property type="entry name" value="HTH_ARAC_FAMILY_1"/>
    <property type="match status" value="1"/>
</dbReference>
<proteinExistence type="predicted"/>
<keyword evidence="3" id="KW-0804">Transcription</keyword>
<dbReference type="SUPFAM" id="SSF46689">
    <property type="entry name" value="Homeodomain-like"/>
    <property type="match status" value="1"/>
</dbReference>
<dbReference type="SMART" id="SM00342">
    <property type="entry name" value="HTH_ARAC"/>
    <property type="match status" value="1"/>
</dbReference>
<evidence type="ECO:0000256" key="3">
    <source>
        <dbReference type="ARBA" id="ARBA00023163"/>
    </source>
</evidence>
<dbReference type="RefSeq" id="WP_184086337.1">
    <property type="nucleotide sequence ID" value="NZ_JACHIJ010000004.1"/>
</dbReference>
<dbReference type="EMBL" id="JACHIJ010000004">
    <property type="protein sequence ID" value="MBB5053041.1"/>
    <property type="molecule type" value="Genomic_DNA"/>
</dbReference>
<evidence type="ECO:0000313" key="7">
    <source>
        <dbReference type="Proteomes" id="UP000521227"/>
    </source>
</evidence>
<comment type="caution">
    <text evidence="6">The sequence shown here is derived from an EMBL/GenBank/DDBJ whole genome shotgun (WGS) entry which is preliminary data.</text>
</comment>
<dbReference type="Pfam" id="PF12833">
    <property type="entry name" value="HTH_18"/>
    <property type="match status" value="1"/>
</dbReference>
<dbReference type="Proteomes" id="UP000521227">
    <property type="component" value="Unassembled WGS sequence"/>
</dbReference>
<organism evidence="6 7">
    <name type="scientific">Afipia massiliensis</name>
    <dbReference type="NCBI Taxonomy" id="211460"/>
    <lineage>
        <taxon>Bacteria</taxon>
        <taxon>Pseudomonadati</taxon>
        <taxon>Pseudomonadota</taxon>
        <taxon>Alphaproteobacteria</taxon>
        <taxon>Hyphomicrobiales</taxon>
        <taxon>Nitrobacteraceae</taxon>
        <taxon>Afipia</taxon>
    </lineage>
</organism>
<reference evidence="6 7" key="1">
    <citation type="submission" date="2020-08" db="EMBL/GenBank/DDBJ databases">
        <title>Genomic Encyclopedia of Type Strains, Phase IV (KMG-IV): sequencing the most valuable type-strain genomes for metagenomic binning, comparative biology and taxonomic classification.</title>
        <authorList>
            <person name="Goeker M."/>
        </authorList>
    </citation>
    <scope>NUCLEOTIDE SEQUENCE [LARGE SCALE GENOMIC DNA]</scope>
    <source>
        <strain evidence="6 7">DSM 17498</strain>
    </source>
</reference>
<dbReference type="AlphaFoldDB" id="A0A840N5I1"/>
<dbReference type="Gene3D" id="1.10.10.60">
    <property type="entry name" value="Homeodomain-like"/>
    <property type="match status" value="1"/>
</dbReference>
<dbReference type="PANTHER" id="PTHR47894:SF1">
    <property type="entry name" value="HTH-TYPE TRANSCRIPTIONAL REGULATOR VQSM"/>
    <property type="match status" value="1"/>
</dbReference>
<keyword evidence="1" id="KW-0805">Transcription regulation</keyword>
<dbReference type="PANTHER" id="PTHR47894">
    <property type="entry name" value="HTH-TYPE TRANSCRIPTIONAL REGULATOR GADX"/>
    <property type="match status" value="1"/>
</dbReference>
<dbReference type="GO" id="GO:0003700">
    <property type="term" value="F:DNA-binding transcription factor activity"/>
    <property type="evidence" value="ECO:0007669"/>
    <property type="project" value="InterPro"/>
</dbReference>
<protein>
    <submittedName>
        <fullName evidence="6">AraC-like DNA-binding protein</fullName>
    </submittedName>
</protein>
<evidence type="ECO:0000256" key="2">
    <source>
        <dbReference type="ARBA" id="ARBA00023125"/>
    </source>
</evidence>
<dbReference type="InterPro" id="IPR018062">
    <property type="entry name" value="HTH_AraC-typ_CS"/>
</dbReference>
<dbReference type="InterPro" id="IPR018060">
    <property type="entry name" value="HTH_AraC"/>
</dbReference>
<evidence type="ECO:0000313" key="6">
    <source>
        <dbReference type="EMBL" id="MBB5053041.1"/>
    </source>
</evidence>
<keyword evidence="2 6" id="KW-0238">DNA-binding</keyword>
<evidence type="ECO:0000256" key="4">
    <source>
        <dbReference type="SAM" id="MobiDB-lite"/>
    </source>
</evidence>
<dbReference type="PROSITE" id="PS01124">
    <property type="entry name" value="HTH_ARAC_FAMILY_2"/>
    <property type="match status" value="1"/>
</dbReference>
<dbReference type="GO" id="GO:0000976">
    <property type="term" value="F:transcription cis-regulatory region binding"/>
    <property type="evidence" value="ECO:0007669"/>
    <property type="project" value="TreeGrafter"/>
</dbReference>
<sequence length="157" mass="17277">MKPVHAPSLYSVRAAIAASLHYGDTALQRTAFQLGISSRSLQRHLAELGTSYSDLVTEVRLDTACHLLLESNERISVIALRLGYAGTSSFSRAFTHLTKMPPVIYRRQRAVQGNDRSRLRKEPDAGNQHKPSRLARNGKTSSLPSGNTVAIPRQGKK</sequence>
<name>A0A840N5I1_9BRAD</name>
<feature type="compositionally biased region" description="Polar residues" evidence="4">
    <location>
        <begin position="138"/>
        <end position="148"/>
    </location>
</feature>
<feature type="region of interest" description="Disordered" evidence="4">
    <location>
        <begin position="109"/>
        <end position="157"/>
    </location>
</feature>
<feature type="domain" description="HTH araC/xylS-type" evidence="5">
    <location>
        <begin position="10"/>
        <end position="108"/>
    </location>
</feature>
<evidence type="ECO:0000256" key="1">
    <source>
        <dbReference type="ARBA" id="ARBA00023015"/>
    </source>
</evidence>
<gene>
    <name evidence="6" type="ORF">HNQ36_003032</name>
</gene>
<accession>A0A840N5I1</accession>